<keyword evidence="11" id="KW-1185">Reference proteome</keyword>
<protein>
    <recommendedName>
        <fullName evidence="8">DNA-3-methyladenine glycosylase I</fullName>
        <ecNumber evidence="8">3.2.2.20</ecNumber>
    </recommendedName>
</protein>
<dbReference type="OrthoDB" id="9807664at2"/>
<evidence type="ECO:0000256" key="6">
    <source>
        <dbReference type="ARBA" id="ARBA00052558"/>
    </source>
</evidence>
<evidence type="ECO:0000256" key="2">
    <source>
        <dbReference type="ARBA" id="ARBA00022763"/>
    </source>
</evidence>
<dbReference type="SUPFAM" id="SSF48150">
    <property type="entry name" value="DNA-glycosylase"/>
    <property type="match status" value="1"/>
</dbReference>
<keyword evidence="2" id="KW-0227">DNA damage</keyword>
<name>A0A1G5HX54_9BACT</name>
<dbReference type="GO" id="GO:0006284">
    <property type="term" value="P:base-excision repair"/>
    <property type="evidence" value="ECO:0007669"/>
    <property type="project" value="InterPro"/>
</dbReference>
<feature type="binding site" evidence="9">
    <location>
        <position position="177"/>
    </location>
    <ligand>
        <name>Zn(2+)</name>
        <dbReference type="ChEBI" id="CHEBI:29105"/>
    </ligand>
</feature>
<dbReference type="InterPro" id="IPR004597">
    <property type="entry name" value="Tag"/>
</dbReference>
<feature type="binding site" evidence="9">
    <location>
        <position position="6"/>
    </location>
    <ligand>
        <name>Zn(2+)</name>
        <dbReference type="ChEBI" id="CHEBI:29105"/>
    </ligand>
</feature>
<dbReference type="GO" id="GO:0008725">
    <property type="term" value="F:DNA-3-methyladenine glycosylase activity"/>
    <property type="evidence" value="ECO:0007669"/>
    <property type="project" value="UniProtKB-EC"/>
</dbReference>
<evidence type="ECO:0000256" key="5">
    <source>
        <dbReference type="ARBA" id="ARBA00023204"/>
    </source>
</evidence>
<dbReference type="InterPro" id="IPR052891">
    <property type="entry name" value="DNA-3mA_glycosylase"/>
</dbReference>
<dbReference type="EMBL" id="FMUX01000016">
    <property type="protein sequence ID" value="SCY67900.1"/>
    <property type="molecule type" value="Genomic_DNA"/>
</dbReference>
<keyword evidence="1 9" id="KW-0479">Metal-binding</keyword>
<evidence type="ECO:0000256" key="3">
    <source>
        <dbReference type="ARBA" id="ARBA00022801"/>
    </source>
</evidence>
<dbReference type="EC" id="3.2.2.20" evidence="8"/>
<dbReference type="FunFam" id="1.10.340.30:FF:000009">
    <property type="entry name" value="DNA-3-methyladenine glycosylase I"/>
    <property type="match status" value="1"/>
</dbReference>
<organism evidence="10 11">
    <name type="scientific">Desulfoluna spongiiphila</name>
    <dbReference type="NCBI Taxonomy" id="419481"/>
    <lineage>
        <taxon>Bacteria</taxon>
        <taxon>Pseudomonadati</taxon>
        <taxon>Thermodesulfobacteriota</taxon>
        <taxon>Desulfobacteria</taxon>
        <taxon>Desulfobacterales</taxon>
        <taxon>Desulfolunaceae</taxon>
        <taxon>Desulfoluna</taxon>
    </lineage>
</organism>
<keyword evidence="4 9" id="KW-0862">Zinc</keyword>
<sequence>MTDERCPWCGDTPIYVAYHDEEWGVPEHDSRKLFAMLLLEGFQAGLSWITVLKKRAHYLEVMDGLAPEKVALYNEAKIEALLADPGIIRNKLKVRGAVKNAKAFLAMEQSQGAFSGFLWGFTGGKPLDNGFRAMAEVPASTPESDAMSKALKKLGFTFVGSTICYAFMQAVGMVNDHLVTCPRYRELGGKVGVP</sequence>
<keyword evidence="5" id="KW-0234">DNA repair</keyword>
<feature type="binding site" evidence="9">
    <location>
        <position position="181"/>
    </location>
    <ligand>
        <name>Zn(2+)</name>
        <dbReference type="ChEBI" id="CHEBI:29105"/>
    </ligand>
</feature>
<evidence type="ECO:0000256" key="4">
    <source>
        <dbReference type="ARBA" id="ARBA00022833"/>
    </source>
</evidence>
<evidence type="ECO:0000313" key="11">
    <source>
        <dbReference type="Proteomes" id="UP000198870"/>
    </source>
</evidence>
<dbReference type="GO" id="GO:0046872">
    <property type="term" value="F:metal ion binding"/>
    <property type="evidence" value="ECO:0007669"/>
    <property type="project" value="UniProtKB-KW"/>
</dbReference>
<dbReference type="Proteomes" id="UP000198870">
    <property type="component" value="Unassembled WGS sequence"/>
</dbReference>
<comment type="catalytic activity">
    <reaction evidence="6">
        <text>Hydrolysis of alkylated DNA, releasing 3-methyladenine.</text>
        <dbReference type="EC" id="3.2.2.20"/>
    </reaction>
</comment>
<dbReference type="STRING" id="419481.SAMN05216233_11620"/>
<evidence type="ECO:0000313" key="10">
    <source>
        <dbReference type="EMBL" id="SCY67900.1"/>
    </source>
</evidence>
<keyword evidence="3" id="KW-0378">Hydrolase</keyword>
<feature type="binding site" evidence="9">
    <location>
        <position position="19"/>
    </location>
    <ligand>
        <name>Zn(2+)</name>
        <dbReference type="ChEBI" id="CHEBI:29105"/>
    </ligand>
</feature>
<dbReference type="NCBIfam" id="TIGR00624">
    <property type="entry name" value="tag"/>
    <property type="match status" value="1"/>
</dbReference>
<dbReference type="PANTHER" id="PTHR30037">
    <property type="entry name" value="DNA-3-METHYLADENINE GLYCOSYLASE 1"/>
    <property type="match status" value="1"/>
</dbReference>
<evidence type="ECO:0000256" key="9">
    <source>
        <dbReference type="PIRSR" id="PIRSR604597-1"/>
    </source>
</evidence>
<evidence type="ECO:0000256" key="8">
    <source>
        <dbReference type="ARBA" id="ARBA00066766"/>
    </source>
</evidence>
<dbReference type="RefSeq" id="WP_092212946.1">
    <property type="nucleotide sequence ID" value="NZ_FMUX01000016.1"/>
</dbReference>
<dbReference type="InterPro" id="IPR005019">
    <property type="entry name" value="Adenine_glyco"/>
</dbReference>
<evidence type="ECO:0000256" key="1">
    <source>
        <dbReference type="ARBA" id="ARBA00022723"/>
    </source>
</evidence>
<comment type="function">
    <text evidence="7">Hydrolysis of the deoxyribose N-glycosidic bond to excise 3-methyladenine from the damaged DNA polymer formed by alkylation lesions.</text>
</comment>
<dbReference type="Pfam" id="PF03352">
    <property type="entry name" value="Adenine_glyco"/>
    <property type="match status" value="1"/>
</dbReference>
<reference evidence="10 11" key="1">
    <citation type="submission" date="2016-10" db="EMBL/GenBank/DDBJ databases">
        <authorList>
            <person name="de Groot N.N."/>
        </authorList>
    </citation>
    <scope>NUCLEOTIDE SEQUENCE [LARGE SCALE GENOMIC DNA]</scope>
    <source>
        <strain evidence="10 11">AA1</strain>
    </source>
</reference>
<evidence type="ECO:0000256" key="7">
    <source>
        <dbReference type="ARBA" id="ARBA00057608"/>
    </source>
</evidence>
<dbReference type="Gene3D" id="1.10.340.30">
    <property type="entry name" value="Hypothetical protein, domain 2"/>
    <property type="match status" value="1"/>
</dbReference>
<proteinExistence type="predicted"/>
<gene>
    <name evidence="10" type="ORF">SAMN05216233_11620</name>
</gene>
<dbReference type="AlphaFoldDB" id="A0A1G5HX54"/>
<accession>A0A1G5HX54</accession>
<dbReference type="InterPro" id="IPR011257">
    <property type="entry name" value="DNA_glycosylase"/>
</dbReference>
<dbReference type="PANTHER" id="PTHR30037:SF4">
    <property type="entry name" value="DNA-3-METHYLADENINE GLYCOSYLASE I"/>
    <property type="match status" value="1"/>
</dbReference>